<reference evidence="1" key="1">
    <citation type="submission" date="2019-10" db="EMBL/GenBank/DDBJ databases">
        <authorList>
            <consortium name="DOE Joint Genome Institute"/>
            <person name="Kuo A."/>
            <person name="Miyauchi S."/>
            <person name="Kiss E."/>
            <person name="Drula E."/>
            <person name="Kohler A."/>
            <person name="Sanchez-Garcia M."/>
            <person name="Andreopoulos B."/>
            <person name="Barry K.W."/>
            <person name="Bonito G."/>
            <person name="Buee M."/>
            <person name="Carver A."/>
            <person name="Chen C."/>
            <person name="Cichocki N."/>
            <person name="Clum A."/>
            <person name="Culley D."/>
            <person name="Crous P.W."/>
            <person name="Fauchery L."/>
            <person name="Girlanda M."/>
            <person name="Hayes R."/>
            <person name="Keri Z."/>
            <person name="Labutti K."/>
            <person name="Lipzen A."/>
            <person name="Lombard V."/>
            <person name="Magnuson J."/>
            <person name="Maillard F."/>
            <person name="Morin E."/>
            <person name="Murat C."/>
            <person name="Nolan M."/>
            <person name="Ohm R."/>
            <person name="Pangilinan J."/>
            <person name="Pereira M."/>
            <person name="Perotto S."/>
            <person name="Peter M."/>
            <person name="Riley R."/>
            <person name="Sitrit Y."/>
            <person name="Stielow B."/>
            <person name="Szollosi G."/>
            <person name="Zifcakova L."/>
            <person name="Stursova M."/>
            <person name="Spatafora J.W."/>
            <person name="Tedersoo L."/>
            <person name="Vaario L.-M."/>
            <person name="Yamada A."/>
            <person name="Yan M."/>
            <person name="Wang P."/>
            <person name="Xu J."/>
            <person name="Bruns T."/>
            <person name="Baldrian P."/>
            <person name="Vilgalys R."/>
            <person name="Henrissat B."/>
            <person name="Grigoriev I.V."/>
            <person name="Hibbett D."/>
            <person name="Nagy L.G."/>
            <person name="Martin F.M."/>
        </authorList>
    </citation>
    <scope>NUCLEOTIDE SEQUENCE</scope>
    <source>
        <strain evidence="1">P2</strain>
    </source>
</reference>
<dbReference type="EMBL" id="MU117963">
    <property type="protein sequence ID" value="KAF9653543.1"/>
    <property type="molecule type" value="Genomic_DNA"/>
</dbReference>
<name>A0ACB6ZW55_THEGA</name>
<proteinExistence type="predicted"/>
<sequence>MRTETTPHISPLMSFGIVVSGRSRCQSYLAKREGGGHMQVFDFSQILLHERGRRDLILDQSAIGHPTIPITSLNARRRRQVFRGSGRGGSKCCARGNRDDSNSCSISGSAVTEYHHASSAGAGEDDRSLHPYFGRKVHHETLSLLTCFCLPLGTIFNKPQPPCTLSFRLSATAGNRCLQARERDTHRAET</sequence>
<comment type="caution">
    <text evidence="1">The sequence shown here is derived from an EMBL/GenBank/DDBJ whole genome shotgun (WGS) entry which is preliminary data.</text>
</comment>
<organism evidence="1 2">
    <name type="scientific">Thelephora ganbajun</name>
    <name type="common">Ganba fungus</name>
    <dbReference type="NCBI Taxonomy" id="370292"/>
    <lineage>
        <taxon>Eukaryota</taxon>
        <taxon>Fungi</taxon>
        <taxon>Dikarya</taxon>
        <taxon>Basidiomycota</taxon>
        <taxon>Agaricomycotina</taxon>
        <taxon>Agaricomycetes</taxon>
        <taxon>Thelephorales</taxon>
        <taxon>Thelephoraceae</taxon>
        <taxon>Thelephora</taxon>
    </lineage>
</organism>
<dbReference type="Proteomes" id="UP000886501">
    <property type="component" value="Unassembled WGS sequence"/>
</dbReference>
<evidence type="ECO:0000313" key="2">
    <source>
        <dbReference type="Proteomes" id="UP000886501"/>
    </source>
</evidence>
<accession>A0ACB6ZW55</accession>
<protein>
    <submittedName>
        <fullName evidence="1">Uncharacterized protein</fullName>
    </submittedName>
</protein>
<evidence type="ECO:0000313" key="1">
    <source>
        <dbReference type="EMBL" id="KAF9653543.1"/>
    </source>
</evidence>
<reference evidence="1" key="2">
    <citation type="journal article" date="2020" name="Nat. Commun.">
        <title>Large-scale genome sequencing of mycorrhizal fungi provides insights into the early evolution of symbiotic traits.</title>
        <authorList>
            <person name="Miyauchi S."/>
            <person name="Kiss E."/>
            <person name="Kuo A."/>
            <person name="Drula E."/>
            <person name="Kohler A."/>
            <person name="Sanchez-Garcia M."/>
            <person name="Morin E."/>
            <person name="Andreopoulos B."/>
            <person name="Barry K.W."/>
            <person name="Bonito G."/>
            <person name="Buee M."/>
            <person name="Carver A."/>
            <person name="Chen C."/>
            <person name="Cichocki N."/>
            <person name="Clum A."/>
            <person name="Culley D."/>
            <person name="Crous P.W."/>
            <person name="Fauchery L."/>
            <person name="Girlanda M."/>
            <person name="Hayes R.D."/>
            <person name="Keri Z."/>
            <person name="LaButti K."/>
            <person name="Lipzen A."/>
            <person name="Lombard V."/>
            <person name="Magnuson J."/>
            <person name="Maillard F."/>
            <person name="Murat C."/>
            <person name="Nolan M."/>
            <person name="Ohm R.A."/>
            <person name="Pangilinan J."/>
            <person name="Pereira M.F."/>
            <person name="Perotto S."/>
            <person name="Peter M."/>
            <person name="Pfister S."/>
            <person name="Riley R."/>
            <person name="Sitrit Y."/>
            <person name="Stielow J.B."/>
            <person name="Szollosi G."/>
            <person name="Zifcakova L."/>
            <person name="Stursova M."/>
            <person name="Spatafora J.W."/>
            <person name="Tedersoo L."/>
            <person name="Vaario L.M."/>
            <person name="Yamada A."/>
            <person name="Yan M."/>
            <person name="Wang P."/>
            <person name="Xu J."/>
            <person name="Bruns T."/>
            <person name="Baldrian P."/>
            <person name="Vilgalys R."/>
            <person name="Dunand C."/>
            <person name="Henrissat B."/>
            <person name="Grigoriev I.V."/>
            <person name="Hibbett D."/>
            <person name="Nagy L.G."/>
            <person name="Martin F.M."/>
        </authorList>
    </citation>
    <scope>NUCLEOTIDE SEQUENCE</scope>
    <source>
        <strain evidence="1">P2</strain>
    </source>
</reference>
<keyword evidence="2" id="KW-1185">Reference proteome</keyword>
<gene>
    <name evidence="1" type="ORF">BDM02DRAFT_1562813</name>
</gene>